<proteinExistence type="predicted"/>
<dbReference type="KEGG" id="tjr:TherJR_0903"/>
<accession>D5XDC1</accession>
<evidence type="ECO:0000313" key="3">
    <source>
        <dbReference type="Proteomes" id="UP000002377"/>
    </source>
</evidence>
<feature type="domain" description="PIN" evidence="1">
    <location>
        <begin position="1"/>
        <end position="120"/>
    </location>
</feature>
<dbReference type="InterPro" id="IPR029060">
    <property type="entry name" value="PIN-like_dom_sf"/>
</dbReference>
<reference evidence="2 3" key="1">
    <citation type="submission" date="2010-05" db="EMBL/GenBank/DDBJ databases">
        <title>Complete sequence of Thermincola sp. JR.</title>
        <authorList>
            <consortium name="US DOE Joint Genome Institute"/>
            <person name="Lucas S."/>
            <person name="Copeland A."/>
            <person name="Lapidus A."/>
            <person name="Cheng J.-F."/>
            <person name="Bruce D."/>
            <person name="Goodwin L."/>
            <person name="Pitluck S."/>
            <person name="Chertkov O."/>
            <person name="Detter J.C."/>
            <person name="Han C."/>
            <person name="Tapia R."/>
            <person name="Land M."/>
            <person name="Hauser L."/>
            <person name="Kyrpides N."/>
            <person name="Mikhailova N."/>
            <person name="Hazen T.C."/>
            <person name="Woyke T."/>
        </authorList>
    </citation>
    <scope>NUCLEOTIDE SEQUENCE [LARGE SCALE GENOMIC DNA]</scope>
    <source>
        <strain evidence="2 3">JR</strain>
    </source>
</reference>
<evidence type="ECO:0000313" key="2">
    <source>
        <dbReference type="EMBL" id="ADG81769.1"/>
    </source>
</evidence>
<dbReference type="Proteomes" id="UP000002377">
    <property type="component" value="Chromosome"/>
</dbReference>
<dbReference type="Gene3D" id="3.40.50.1010">
    <property type="entry name" value="5'-nuclease"/>
    <property type="match status" value="1"/>
</dbReference>
<dbReference type="InterPro" id="IPR002716">
    <property type="entry name" value="PIN_dom"/>
</dbReference>
<evidence type="ECO:0000259" key="1">
    <source>
        <dbReference type="SMART" id="SM00670"/>
    </source>
</evidence>
<dbReference type="OrthoDB" id="9787727at2"/>
<dbReference type="SMART" id="SM00670">
    <property type="entry name" value="PINc"/>
    <property type="match status" value="1"/>
</dbReference>
<protein>
    <submittedName>
        <fullName evidence="2">PilT protein domain protein</fullName>
    </submittedName>
</protein>
<dbReference type="Pfam" id="PF13470">
    <property type="entry name" value="PIN_3"/>
    <property type="match status" value="1"/>
</dbReference>
<dbReference type="CDD" id="cd09854">
    <property type="entry name" value="PIN_VapC-like"/>
    <property type="match status" value="1"/>
</dbReference>
<dbReference type="eggNOG" id="COG5573">
    <property type="taxonomic scope" value="Bacteria"/>
</dbReference>
<name>D5XDC1_THEPJ</name>
<dbReference type="HOGENOM" id="CLU_124456_3_0_9"/>
<dbReference type="AlphaFoldDB" id="D5XDC1"/>
<gene>
    <name evidence="2" type="ordered locus">TherJR_0903</name>
</gene>
<organism evidence="2 3">
    <name type="scientific">Thermincola potens (strain JR)</name>
    <dbReference type="NCBI Taxonomy" id="635013"/>
    <lineage>
        <taxon>Bacteria</taxon>
        <taxon>Bacillati</taxon>
        <taxon>Bacillota</taxon>
        <taxon>Clostridia</taxon>
        <taxon>Eubacteriales</taxon>
        <taxon>Thermincolaceae</taxon>
        <taxon>Thermincola</taxon>
    </lineage>
</organism>
<dbReference type="EMBL" id="CP002028">
    <property type="protein sequence ID" value="ADG81769.1"/>
    <property type="molecule type" value="Genomic_DNA"/>
</dbReference>
<dbReference type="STRING" id="635013.TherJR_0903"/>
<keyword evidence="3" id="KW-1185">Reference proteome</keyword>
<sequence length="136" mass="15688">MKILIDTNVILDMLAKREPFFTSAAKVIFLSAEDKIEAYITSNIVTDIYYIARRHYMQESEARDMLHKLLKIIGVLDVGHKECLKALELPMEDYEDALLSVCAKRVNADYIVTRDMEHFRNSPVPPISPENFLQNL</sequence>
<dbReference type="SUPFAM" id="SSF88723">
    <property type="entry name" value="PIN domain-like"/>
    <property type="match status" value="1"/>
</dbReference>
<dbReference type="RefSeq" id="WP_013119788.1">
    <property type="nucleotide sequence ID" value="NC_014152.1"/>
</dbReference>